<dbReference type="Proteomes" id="UP000271087">
    <property type="component" value="Unassembled WGS sequence"/>
</dbReference>
<gene>
    <name evidence="1" type="ORF">NOO_LOCUS13672</name>
</gene>
<name>A0A3P7NF58_ONCOC</name>
<dbReference type="EMBL" id="UYRW01017405">
    <property type="protein sequence ID" value="VDN04256.1"/>
    <property type="molecule type" value="Genomic_DNA"/>
</dbReference>
<keyword evidence="2" id="KW-1185">Reference proteome</keyword>
<organism evidence="1 2">
    <name type="scientific">Onchocerca ochengi</name>
    <name type="common">Filarial nematode worm</name>
    <dbReference type="NCBI Taxonomy" id="42157"/>
    <lineage>
        <taxon>Eukaryota</taxon>
        <taxon>Metazoa</taxon>
        <taxon>Ecdysozoa</taxon>
        <taxon>Nematoda</taxon>
        <taxon>Chromadorea</taxon>
        <taxon>Rhabditida</taxon>
        <taxon>Spirurina</taxon>
        <taxon>Spiruromorpha</taxon>
        <taxon>Filarioidea</taxon>
        <taxon>Onchocercidae</taxon>
        <taxon>Onchocerca</taxon>
    </lineage>
</organism>
<accession>A0A3P7NF58</accession>
<reference evidence="1 2" key="1">
    <citation type="submission" date="2018-08" db="EMBL/GenBank/DDBJ databases">
        <authorList>
            <person name="Laetsch R D."/>
            <person name="Stevens L."/>
            <person name="Kumar S."/>
            <person name="Blaxter L. M."/>
        </authorList>
    </citation>
    <scope>NUCLEOTIDE SEQUENCE [LARGE SCALE GENOMIC DNA]</scope>
</reference>
<dbReference type="AlphaFoldDB" id="A0A3P7NF58"/>
<proteinExistence type="predicted"/>
<protein>
    <submittedName>
        <fullName evidence="1">Uncharacterized protein</fullName>
    </submittedName>
</protein>
<feature type="non-terminal residue" evidence="1">
    <location>
        <position position="1"/>
    </location>
</feature>
<evidence type="ECO:0000313" key="2">
    <source>
        <dbReference type="Proteomes" id="UP000271087"/>
    </source>
</evidence>
<sequence>YGFYGFHPHDWYHPEPFYHPHEPFYHPPYIHHFGSGRNARKGAQIGAAIGLLAGTFGKKK</sequence>
<evidence type="ECO:0000313" key="1">
    <source>
        <dbReference type="EMBL" id="VDN04256.1"/>
    </source>
</evidence>